<evidence type="ECO:0000313" key="1">
    <source>
        <dbReference type="EMBL" id="OPX42491.1"/>
    </source>
</evidence>
<dbReference type="InterPro" id="IPR029025">
    <property type="entry name" value="T3SS_substrate_exporter_C"/>
</dbReference>
<sequence>MQDKMKNRKAVRHAAALQYSPETDAAPRVVATGKGIVAEKIIEKAIEADVPVYQNTSLAKTLSSLGIGDQIPPEIYEVVAEILIFIGSVDKSYRDDL</sequence>
<comment type="caution">
    <text evidence="1">The sequence shown here is derived from an EMBL/GenBank/DDBJ whole genome shotgun (WGS) entry which is preliminary data.</text>
</comment>
<evidence type="ECO:0000313" key="2">
    <source>
        <dbReference type="Proteomes" id="UP000191554"/>
    </source>
</evidence>
<keyword evidence="2" id="KW-1185">Reference proteome</keyword>
<keyword evidence="1" id="KW-0966">Cell projection</keyword>
<dbReference type="STRING" id="48256.CLHUN_36160"/>
<keyword evidence="1" id="KW-0282">Flagellum</keyword>
<dbReference type="GO" id="GO:0009306">
    <property type="term" value="P:protein secretion"/>
    <property type="evidence" value="ECO:0007669"/>
    <property type="project" value="InterPro"/>
</dbReference>
<dbReference type="Proteomes" id="UP000191554">
    <property type="component" value="Unassembled WGS sequence"/>
</dbReference>
<name>A0A1V4SGW9_RUMHU</name>
<dbReference type="PANTHER" id="PTHR30531:SF12">
    <property type="entry name" value="FLAGELLAR BIOSYNTHETIC PROTEIN FLHB"/>
    <property type="match status" value="1"/>
</dbReference>
<keyword evidence="1" id="KW-0969">Cilium</keyword>
<organism evidence="1 2">
    <name type="scientific">Ruminiclostridium hungatei</name>
    <name type="common">Clostridium hungatei</name>
    <dbReference type="NCBI Taxonomy" id="48256"/>
    <lineage>
        <taxon>Bacteria</taxon>
        <taxon>Bacillati</taxon>
        <taxon>Bacillota</taxon>
        <taxon>Clostridia</taxon>
        <taxon>Eubacteriales</taxon>
        <taxon>Oscillospiraceae</taxon>
        <taxon>Ruminiclostridium</taxon>
    </lineage>
</organism>
<proteinExistence type="predicted"/>
<dbReference type="InterPro" id="IPR006135">
    <property type="entry name" value="T3SS_substrate_exporter"/>
</dbReference>
<dbReference type="PANTHER" id="PTHR30531">
    <property type="entry name" value="FLAGELLAR BIOSYNTHETIC PROTEIN FLHB"/>
    <property type="match status" value="1"/>
</dbReference>
<accession>A0A1V4SGW9</accession>
<dbReference type="SUPFAM" id="SSF160544">
    <property type="entry name" value="EscU C-terminal domain-like"/>
    <property type="match status" value="1"/>
</dbReference>
<dbReference type="Pfam" id="PF01312">
    <property type="entry name" value="Bac_export_2"/>
    <property type="match status" value="1"/>
</dbReference>
<dbReference type="OrthoDB" id="9810419at2"/>
<dbReference type="GO" id="GO:0005886">
    <property type="term" value="C:plasma membrane"/>
    <property type="evidence" value="ECO:0007669"/>
    <property type="project" value="TreeGrafter"/>
</dbReference>
<gene>
    <name evidence="1" type="primary">flhB_2</name>
    <name evidence="1" type="ORF">CLHUN_36160</name>
</gene>
<protein>
    <submittedName>
        <fullName evidence="1">Flagellar biosynthetic protein FlhB</fullName>
    </submittedName>
</protein>
<reference evidence="1 2" key="1">
    <citation type="submission" date="2017-03" db="EMBL/GenBank/DDBJ databases">
        <title>Genome sequence of Clostridium hungatei DSM 14427.</title>
        <authorList>
            <person name="Poehlein A."/>
            <person name="Daniel R."/>
        </authorList>
    </citation>
    <scope>NUCLEOTIDE SEQUENCE [LARGE SCALE GENOMIC DNA]</scope>
    <source>
        <strain evidence="1 2">DSM 14427</strain>
    </source>
</reference>
<dbReference type="AlphaFoldDB" id="A0A1V4SGW9"/>
<dbReference type="EMBL" id="MZGX01000028">
    <property type="protein sequence ID" value="OPX42491.1"/>
    <property type="molecule type" value="Genomic_DNA"/>
</dbReference>
<dbReference type="Gene3D" id="3.40.1690.10">
    <property type="entry name" value="secretion proteins EscU"/>
    <property type="match status" value="1"/>
</dbReference>